<dbReference type="EMBL" id="CP001812">
    <property type="protein sequence ID" value="ADL36293.1"/>
    <property type="molecule type" value="Genomic_DNA"/>
</dbReference>
<geneLocation type="plasmid" evidence="1 2">
    <name>pCY360</name>
</geneLocation>
<dbReference type="AlphaFoldDB" id="E0S4G1"/>
<name>E0S4G1_BUTPB</name>
<evidence type="ECO:0000313" key="1">
    <source>
        <dbReference type="EMBL" id="ADL36293.1"/>
    </source>
</evidence>
<dbReference type="RefSeq" id="WP_013282942.1">
    <property type="nucleotide sequence ID" value="NC_014389.1"/>
</dbReference>
<evidence type="ECO:0000313" key="2">
    <source>
        <dbReference type="Proteomes" id="UP000001299"/>
    </source>
</evidence>
<dbReference type="Proteomes" id="UP000001299">
    <property type="component" value="Plasmid pCY360"/>
</dbReference>
<gene>
    <name evidence="1" type="ordered locus">bpr_II356</name>
</gene>
<dbReference type="HOGENOM" id="CLU_2768025_0_0_9"/>
<sequence length="69" mass="7987">MIEMNDELVNAMQLFKKEFGDDVPLRELPPNATNKMIIEAVKESISQKRNMLPERFGYDELDDSSDLLI</sequence>
<reference evidence="1 2" key="1">
    <citation type="journal article" date="2010" name="PLoS ONE">
        <title>The glycobiome of the rumen bacterium Butyrivibrio proteoclasticus B316(T) highlights adaptation to a polysaccharide-rich environment.</title>
        <authorList>
            <person name="Kelly W.J."/>
            <person name="Leahy S.C."/>
            <person name="Altermann E."/>
            <person name="Yeoman C.J."/>
            <person name="Dunne J.C."/>
            <person name="Kong Z."/>
            <person name="Pacheco D.M."/>
            <person name="Li D."/>
            <person name="Noel S.J."/>
            <person name="Moon C.D."/>
            <person name="Cookson A.L."/>
            <person name="Attwood G.T."/>
        </authorList>
    </citation>
    <scope>NUCLEOTIDE SEQUENCE [LARGE SCALE GENOMIC DNA]</scope>
    <source>
        <strain evidence="2">ATCC 51982 / DSM 14932 / B316</strain>
        <plasmid evidence="2">Plasmid pCY360</plasmid>
    </source>
</reference>
<organism evidence="1 2">
    <name type="scientific">Butyrivibrio proteoclasticus (strain ATCC 51982 / DSM 14932 / B316)</name>
    <name type="common">Clostridium proteoclasticum</name>
    <dbReference type="NCBI Taxonomy" id="515622"/>
    <lineage>
        <taxon>Bacteria</taxon>
        <taxon>Bacillati</taxon>
        <taxon>Bacillota</taxon>
        <taxon>Clostridia</taxon>
        <taxon>Lachnospirales</taxon>
        <taxon>Lachnospiraceae</taxon>
        <taxon>Butyrivibrio</taxon>
    </lineage>
</organism>
<keyword evidence="2" id="KW-1185">Reference proteome</keyword>
<accession>E0S4G1</accession>
<proteinExistence type="predicted"/>
<dbReference type="KEGG" id="bpb:bpr_II356"/>
<protein>
    <submittedName>
        <fullName evidence="1">Uncharacterized protein</fullName>
    </submittedName>
</protein>
<keyword evidence="1" id="KW-0614">Plasmid</keyword>